<dbReference type="Gene3D" id="3.40.50.300">
    <property type="entry name" value="P-loop containing nucleotide triphosphate hydrolases"/>
    <property type="match status" value="1"/>
</dbReference>
<dbReference type="EMBL" id="QRIN01000071">
    <property type="protein sequence ID" value="RHG63301.1"/>
    <property type="molecule type" value="Genomic_DNA"/>
</dbReference>
<dbReference type="RefSeq" id="WP_118201523.1">
    <property type="nucleotide sequence ID" value="NZ_QRIE01000073.1"/>
</dbReference>
<dbReference type="InterPro" id="IPR003959">
    <property type="entry name" value="ATPase_AAA_core"/>
</dbReference>
<protein>
    <recommendedName>
        <fullName evidence="4">Uncharacterized AAA domain-containing protein ycf46</fullName>
    </recommendedName>
</protein>
<dbReference type="AlphaFoldDB" id="A0A3R6H1F1"/>
<dbReference type="Pfam" id="PF00004">
    <property type="entry name" value="AAA"/>
    <property type="match status" value="1"/>
</dbReference>
<dbReference type="SMART" id="SM00382">
    <property type="entry name" value="AAA"/>
    <property type="match status" value="1"/>
</dbReference>
<comment type="similarity">
    <text evidence="3">Belongs to the AAA ATPase family. Highly divergent.</text>
</comment>
<name>A0A3R6H1F1_9BACT</name>
<dbReference type="InterPro" id="IPR003593">
    <property type="entry name" value="AAA+_ATPase"/>
</dbReference>
<dbReference type="InterPro" id="IPR027417">
    <property type="entry name" value="P-loop_NTPase"/>
</dbReference>
<reference evidence="6 7" key="1">
    <citation type="submission" date="2018-08" db="EMBL/GenBank/DDBJ databases">
        <title>A genome reference for cultivated species of the human gut microbiota.</title>
        <authorList>
            <person name="Zou Y."/>
            <person name="Xue W."/>
            <person name="Luo G."/>
        </authorList>
    </citation>
    <scope>NUCLEOTIDE SEQUENCE [LARGE SCALE GENOMIC DNA]</scope>
    <source>
        <strain evidence="6 7">AM22-1</strain>
    </source>
</reference>
<dbReference type="PANTHER" id="PTHR42960:SF1">
    <property type="entry name" value="YCF46 PROTEIN"/>
    <property type="match status" value="1"/>
</dbReference>
<dbReference type="GO" id="GO:0016887">
    <property type="term" value="F:ATP hydrolysis activity"/>
    <property type="evidence" value="ECO:0007669"/>
    <property type="project" value="InterPro"/>
</dbReference>
<evidence type="ECO:0000256" key="2">
    <source>
        <dbReference type="ARBA" id="ARBA00022840"/>
    </source>
</evidence>
<dbReference type="SUPFAM" id="SSF52540">
    <property type="entry name" value="P-loop containing nucleoside triphosphate hydrolases"/>
    <property type="match status" value="1"/>
</dbReference>
<proteinExistence type="inferred from homology"/>
<evidence type="ECO:0000313" key="7">
    <source>
        <dbReference type="Proteomes" id="UP000286501"/>
    </source>
</evidence>
<evidence type="ECO:0000313" key="6">
    <source>
        <dbReference type="EMBL" id="RHG63301.1"/>
    </source>
</evidence>
<comment type="caution">
    <text evidence="6">The sequence shown here is derived from an EMBL/GenBank/DDBJ whole genome shotgun (WGS) entry which is preliminary data.</text>
</comment>
<evidence type="ECO:0000259" key="5">
    <source>
        <dbReference type="SMART" id="SM00382"/>
    </source>
</evidence>
<keyword evidence="1" id="KW-0547">Nucleotide-binding</keyword>
<accession>A0A3R6H1F1</accession>
<gene>
    <name evidence="6" type="ORF">DW250_13320</name>
</gene>
<evidence type="ECO:0000256" key="1">
    <source>
        <dbReference type="ARBA" id="ARBA00022741"/>
    </source>
</evidence>
<keyword evidence="2" id="KW-0067">ATP-binding</keyword>
<dbReference type="Gene3D" id="1.10.8.60">
    <property type="match status" value="1"/>
</dbReference>
<dbReference type="GO" id="GO:0005524">
    <property type="term" value="F:ATP binding"/>
    <property type="evidence" value="ECO:0007669"/>
    <property type="project" value="UniProtKB-KW"/>
</dbReference>
<sequence length="507" mass="56971">MNKKIISDFQKMIDVNTPIICINDYDFVRIDEIIAEIVGKSKVFEWNPATGTTNFKTKESQGLGENDTLEQFLRDKYTVDVNLKEKFLVLKDIQDFIEEPAIKTLLQLIAQRKLYDRDYNTTVIIVSSVLKVPQELEKYVSYLDIPFPEEKEINQLIDEHVEVNCYDNFKDEDRKKLMPSLKGMTSFEIDRMLDMAMSSNGSLSAEDTEMILQQKKAMVKKSGLLELIDTPASLEDIGGLDALKDYLRNKSKVITDLPKAQEFGVSIPKGVFIVGMSGCGKSLCAKASAALFNTPLLKLDMGSMMGKYVGESEGNLRKAIKIAEAAAPCVLWIDEIEKAFSGVGGNNDIMDRMFGYFLSWMQEKTSSVYVIATANNAHNLPLELKRKGRFDEIFCVNLPNEDERKKIFKIHIGNKKQNLDEAALNSVSLITEGFNGADIESLVNEAVEKCFIDSLDNKGTAFDERLLKDIASKTVSITKSCKKQIDNMKKAFKENNFKDATTGDITT</sequence>
<dbReference type="PANTHER" id="PTHR42960">
    <property type="entry name" value="YCF46 PROTEIN"/>
    <property type="match status" value="1"/>
</dbReference>
<evidence type="ECO:0000256" key="4">
    <source>
        <dbReference type="ARBA" id="ARBA00040480"/>
    </source>
</evidence>
<dbReference type="InterPro" id="IPR052381">
    <property type="entry name" value="AAA_domain_protein"/>
</dbReference>
<organism evidence="6 7">
    <name type="scientific">Segatella copri</name>
    <dbReference type="NCBI Taxonomy" id="165179"/>
    <lineage>
        <taxon>Bacteria</taxon>
        <taxon>Pseudomonadati</taxon>
        <taxon>Bacteroidota</taxon>
        <taxon>Bacteroidia</taxon>
        <taxon>Bacteroidales</taxon>
        <taxon>Prevotellaceae</taxon>
        <taxon>Segatella</taxon>
    </lineage>
</organism>
<dbReference type="Proteomes" id="UP000286501">
    <property type="component" value="Unassembled WGS sequence"/>
</dbReference>
<feature type="domain" description="AAA+ ATPase" evidence="5">
    <location>
        <begin position="267"/>
        <end position="400"/>
    </location>
</feature>
<evidence type="ECO:0000256" key="3">
    <source>
        <dbReference type="ARBA" id="ARBA00038088"/>
    </source>
</evidence>